<accession>A0A9P7YVH1</accession>
<dbReference type="Proteomes" id="UP000887226">
    <property type="component" value="Unassembled WGS sequence"/>
</dbReference>
<evidence type="ECO:0000256" key="1">
    <source>
        <dbReference type="SAM" id="MobiDB-lite"/>
    </source>
</evidence>
<feature type="compositionally biased region" description="Polar residues" evidence="1">
    <location>
        <begin position="24"/>
        <end position="33"/>
    </location>
</feature>
<organism evidence="3 4">
    <name type="scientific">Calycina marina</name>
    <dbReference type="NCBI Taxonomy" id="1763456"/>
    <lineage>
        <taxon>Eukaryota</taxon>
        <taxon>Fungi</taxon>
        <taxon>Dikarya</taxon>
        <taxon>Ascomycota</taxon>
        <taxon>Pezizomycotina</taxon>
        <taxon>Leotiomycetes</taxon>
        <taxon>Helotiales</taxon>
        <taxon>Pezizellaceae</taxon>
        <taxon>Calycina</taxon>
    </lineage>
</organism>
<evidence type="ECO:0000313" key="4">
    <source>
        <dbReference type="Proteomes" id="UP000887226"/>
    </source>
</evidence>
<dbReference type="EMBL" id="MU254446">
    <property type="protein sequence ID" value="KAG9240442.1"/>
    <property type="molecule type" value="Genomic_DNA"/>
</dbReference>
<feature type="signal peptide" evidence="2">
    <location>
        <begin position="1"/>
        <end position="21"/>
    </location>
</feature>
<sequence length="97" mass="10865">MHAVGFPIVSVVIVLIRSAAASTTLQDSHSSINPRDFKPPYNQSRTSNLPYHERVSPMNKRGFRNSSFVDLQQLVDVAIASRLLGVYLFLYTQEKAT</sequence>
<name>A0A9P7YVH1_9HELO</name>
<comment type="caution">
    <text evidence="3">The sequence shown here is derived from an EMBL/GenBank/DDBJ whole genome shotgun (WGS) entry which is preliminary data.</text>
</comment>
<reference evidence="3" key="1">
    <citation type="journal article" date="2021" name="IMA Fungus">
        <title>Genomic characterization of three marine fungi, including Emericellopsis atlantica sp. nov. with signatures of a generalist lifestyle and marine biomass degradation.</title>
        <authorList>
            <person name="Hagestad O.C."/>
            <person name="Hou L."/>
            <person name="Andersen J.H."/>
            <person name="Hansen E.H."/>
            <person name="Altermark B."/>
            <person name="Li C."/>
            <person name="Kuhnert E."/>
            <person name="Cox R.J."/>
            <person name="Crous P.W."/>
            <person name="Spatafora J.W."/>
            <person name="Lail K."/>
            <person name="Amirebrahimi M."/>
            <person name="Lipzen A."/>
            <person name="Pangilinan J."/>
            <person name="Andreopoulos W."/>
            <person name="Hayes R.D."/>
            <person name="Ng V."/>
            <person name="Grigoriev I.V."/>
            <person name="Jackson S.A."/>
            <person name="Sutton T.D.S."/>
            <person name="Dobson A.D.W."/>
            <person name="Rama T."/>
        </authorList>
    </citation>
    <scope>NUCLEOTIDE SEQUENCE</scope>
    <source>
        <strain evidence="3">TRa3180A</strain>
    </source>
</reference>
<protein>
    <submittedName>
        <fullName evidence="3">Uncharacterized protein</fullName>
    </submittedName>
</protein>
<keyword evidence="4" id="KW-1185">Reference proteome</keyword>
<evidence type="ECO:0000313" key="3">
    <source>
        <dbReference type="EMBL" id="KAG9240442.1"/>
    </source>
</evidence>
<dbReference type="AlphaFoldDB" id="A0A9P7YVH1"/>
<feature type="region of interest" description="Disordered" evidence="1">
    <location>
        <begin position="24"/>
        <end position="56"/>
    </location>
</feature>
<proteinExistence type="predicted"/>
<feature type="chain" id="PRO_5040257583" evidence="2">
    <location>
        <begin position="22"/>
        <end position="97"/>
    </location>
</feature>
<gene>
    <name evidence="3" type="ORF">BJ878DRAFT_526139</name>
</gene>
<keyword evidence="2" id="KW-0732">Signal</keyword>
<evidence type="ECO:0000256" key="2">
    <source>
        <dbReference type="SAM" id="SignalP"/>
    </source>
</evidence>